<evidence type="ECO:0000313" key="2">
    <source>
        <dbReference type="Proteomes" id="UP001060919"/>
    </source>
</evidence>
<reference evidence="1" key="1">
    <citation type="submission" date="2022-09" db="EMBL/GenBank/DDBJ databases">
        <title>Aureispira anguillicida sp. nov., isolated from Leptocephalus of Japanese eel Anguilla japonica.</title>
        <authorList>
            <person name="Yuasa K."/>
            <person name="Mekata T."/>
            <person name="Ikunari K."/>
        </authorList>
    </citation>
    <scope>NUCLEOTIDE SEQUENCE</scope>
    <source>
        <strain evidence="1">EL160426</strain>
    </source>
</reference>
<accession>A0A915YG08</accession>
<dbReference type="Proteomes" id="UP001060919">
    <property type="component" value="Chromosome"/>
</dbReference>
<gene>
    <name evidence="1" type="ORF">AsAng_0030370</name>
</gene>
<dbReference type="RefSeq" id="WP_264793409.1">
    <property type="nucleotide sequence ID" value="NZ_AP026867.1"/>
</dbReference>
<sequence>MQINTDTDKQTFYQYVGERMSFTDFNTLYQRLGFTKRKTTSLLYNPCKIDLALMEQLSKILNEDLRKVIDRFEIGYDVFTARKYRELTQLNESKQVN</sequence>
<evidence type="ECO:0000313" key="1">
    <source>
        <dbReference type="EMBL" id="BDS12316.1"/>
    </source>
</evidence>
<organism evidence="1 2">
    <name type="scientific">Aureispira anguillae</name>
    <dbReference type="NCBI Taxonomy" id="2864201"/>
    <lineage>
        <taxon>Bacteria</taxon>
        <taxon>Pseudomonadati</taxon>
        <taxon>Bacteroidota</taxon>
        <taxon>Saprospiria</taxon>
        <taxon>Saprospirales</taxon>
        <taxon>Saprospiraceae</taxon>
        <taxon>Aureispira</taxon>
    </lineage>
</organism>
<dbReference type="AlphaFoldDB" id="A0A915YG08"/>
<dbReference type="KEGG" id="aup:AsAng_0030370"/>
<keyword evidence="2" id="KW-1185">Reference proteome</keyword>
<protein>
    <submittedName>
        <fullName evidence="1">Uncharacterized protein</fullName>
    </submittedName>
</protein>
<dbReference type="EMBL" id="AP026867">
    <property type="protein sequence ID" value="BDS12316.1"/>
    <property type="molecule type" value="Genomic_DNA"/>
</dbReference>
<proteinExistence type="predicted"/>
<name>A0A915YG08_9BACT</name>